<dbReference type="PROSITE" id="PS50097">
    <property type="entry name" value="BTB"/>
    <property type="match status" value="1"/>
</dbReference>
<evidence type="ECO:0000259" key="3">
    <source>
        <dbReference type="PROSITE" id="PS50097"/>
    </source>
</evidence>
<evidence type="ECO:0000256" key="1">
    <source>
        <dbReference type="ARBA" id="ARBA00022473"/>
    </source>
</evidence>
<dbReference type="InterPro" id="IPR011333">
    <property type="entry name" value="SKP1/BTB/POZ_sf"/>
</dbReference>
<feature type="region of interest" description="Disordered" evidence="2">
    <location>
        <begin position="1"/>
        <end position="45"/>
    </location>
</feature>
<name>A0AAD4K810_9MUSC</name>
<comment type="caution">
    <text evidence="4">The sequence shown here is derived from an EMBL/GenBank/DDBJ whole genome shotgun (WGS) entry which is preliminary data.</text>
</comment>
<dbReference type="CDD" id="cd18495">
    <property type="entry name" value="BACK_GCL"/>
    <property type="match status" value="1"/>
</dbReference>
<sequence>MGQIYGSMQTNMAEVFGNRRKRRRSTDSEASHEDRDRERLDSKSPKKKKLLTTTQYIYQALFKEQRNSDVAVMALDKVWHLHKVYLSQSPYFYTMFNGTWKEAKQNFVHIKILDDRINVDSLDAVFGSMYSDEIEIDAKDVIPVLATATLFHLDGIIDKCAEVMVDTINAETAIQYYEAACQYGVLAVKKSTFQWFQINLLSIYNKHPNLLRHITIELMSALTASHDLYVMQTEFSLYTLLRTWMFLQLHPHYDPEDPVQRAEAQKTQERLVSAGVETHTPSVDVVQWSYFTSRMEERSFLATPEGQPYVRVFQKLRTQYLTNHYMDLKIIFNDNIIPKEWLYKHIHSHWDALLRIDHSQEDGSPQQLDKEQFFENCMRCGRMLLEPGYQKWRWTGFNYGMDLILIMDSRRLNIRRHHRHEHERVLSLQTRRKFMIRTTVTSINAQRQPVFTQSSEITTLNLEKNEEVSLMVLDPKLVHPLLISINMIVVMPPNQSFKEIVPQSEESTLSAAAIPISEIGAVCERSLTPTNSADDSAVCVGGGDSPEMASTPSSPSPSPVAGLRPAGRYSWTRSNPVITSDGEALCRDVAC</sequence>
<dbReference type="SUPFAM" id="SSF54695">
    <property type="entry name" value="POZ domain"/>
    <property type="match status" value="1"/>
</dbReference>
<keyword evidence="5" id="KW-1185">Reference proteome</keyword>
<feature type="compositionally biased region" description="Polar residues" evidence="2">
    <location>
        <begin position="1"/>
        <end position="12"/>
    </location>
</feature>
<accession>A0AAD4K810</accession>
<dbReference type="EMBL" id="JAJJHW010000681">
    <property type="protein sequence ID" value="KAH8384673.1"/>
    <property type="molecule type" value="Genomic_DNA"/>
</dbReference>
<dbReference type="CDD" id="cd18305">
    <property type="entry name" value="BTB_POZ_GCL"/>
    <property type="match status" value="1"/>
</dbReference>
<protein>
    <recommendedName>
        <fullName evidence="3">BTB domain-containing protein</fullName>
    </recommendedName>
</protein>
<feature type="region of interest" description="Disordered" evidence="2">
    <location>
        <begin position="533"/>
        <end position="567"/>
    </location>
</feature>
<keyword evidence="1" id="KW-0217">Developmental protein</keyword>
<dbReference type="SMART" id="SM00225">
    <property type="entry name" value="BTB"/>
    <property type="match status" value="1"/>
</dbReference>
<reference evidence="4" key="1">
    <citation type="journal article" date="2021" name="Mol. Ecol. Resour.">
        <title>Phylogenomic analyses of the genus Drosophila reveals genomic signals of climate adaptation.</title>
        <authorList>
            <person name="Li F."/>
            <person name="Rane R.V."/>
            <person name="Luria V."/>
            <person name="Xiong Z."/>
            <person name="Chen J."/>
            <person name="Li Z."/>
            <person name="Catullo R.A."/>
            <person name="Griffin P.C."/>
            <person name="Schiffer M."/>
            <person name="Pearce S."/>
            <person name="Lee S.F."/>
            <person name="McElroy K."/>
            <person name="Stocker A."/>
            <person name="Shirriffs J."/>
            <person name="Cockerell F."/>
            <person name="Coppin C."/>
            <person name="Sgro C.M."/>
            <person name="Karger A."/>
            <person name="Cain J.W."/>
            <person name="Weber J.A."/>
            <person name="Santpere G."/>
            <person name="Kirschner M.W."/>
            <person name="Hoffmann A.A."/>
            <person name="Oakeshott J.G."/>
            <person name="Zhang G."/>
        </authorList>
    </citation>
    <scope>NUCLEOTIDE SEQUENCE</scope>
    <source>
        <strain evidence="4">BGI-SZ-2011g</strain>
    </source>
</reference>
<dbReference type="Pfam" id="PF00651">
    <property type="entry name" value="BTB"/>
    <property type="match status" value="1"/>
</dbReference>
<dbReference type="PANTHER" id="PTHR23231:SF17">
    <property type="entry name" value="BTB DOMAIN-CONTAINING PROTEIN"/>
    <property type="match status" value="1"/>
</dbReference>
<organism evidence="4 5">
    <name type="scientific">Drosophila rubida</name>
    <dbReference type="NCBI Taxonomy" id="30044"/>
    <lineage>
        <taxon>Eukaryota</taxon>
        <taxon>Metazoa</taxon>
        <taxon>Ecdysozoa</taxon>
        <taxon>Arthropoda</taxon>
        <taxon>Hexapoda</taxon>
        <taxon>Insecta</taxon>
        <taxon>Pterygota</taxon>
        <taxon>Neoptera</taxon>
        <taxon>Endopterygota</taxon>
        <taxon>Diptera</taxon>
        <taxon>Brachycera</taxon>
        <taxon>Muscomorpha</taxon>
        <taxon>Ephydroidea</taxon>
        <taxon>Drosophilidae</taxon>
        <taxon>Drosophila</taxon>
    </lineage>
</organism>
<feature type="domain" description="BTB" evidence="3">
    <location>
        <begin position="68"/>
        <end position="138"/>
    </location>
</feature>
<dbReference type="InterPro" id="IPR043380">
    <property type="entry name" value="Gcl-like"/>
</dbReference>
<dbReference type="PANTHER" id="PTHR23231">
    <property type="entry name" value="GERM CELL-LESS PROTEIN"/>
    <property type="match status" value="1"/>
</dbReference>
<gene>
    <name evidence="4" type="ORF">KR093_004620</name>
</gene>
<dbReference type="GO" id="GO:0007281">
    <property type="term" value="P:germ cell development"/>
    <property type="evidence" value="ECO:0007669"/>
    <property type="project" value="InterPro"/>
</dbReference>
<dbReference type="AlphaFoldDB" id="A0AAD4K810"/>
<evidence type="ECO:0000313" key="5">
    <source>
        <dbReference type="Proteomes" id="UP001200034"/>
    </source>
</evidence>
<proteinExistence type="predicted"/>
<dbReference type="InterPro" id="IPR000210">
    <property type="entry name" value="BTB/POZ_dom"/>
</dbReference>
<dbReference type="Gene3D" id="3.30.710.10">
    <property type="entry name" value="Potassium Channel Kv1.1, Chain A"/>
    <property type="match status" value="1"/>
</dbReference>
<evidence type="ECO:0000256" key="2">
    <source>
        <dbReference type="SAM" id="MobiDB-lite"/>
    </source>
</evidence>
<feature type="compositionally biased region" description="Basic and acidic residues" evidence="2">
    <location>
        <begin position="25"/>
        <end position="44"/>
    </location>
</feature>
<dbReference type="Proteomes" id="UP001200034">
    <property type="component" value="Unassembled WGS sequence"/>
</dbReference>
<evidence type="ECO:0000313" key="4">
    <source>
        <dbReference type="EMBL" id="KAH8384673.1"/>
    </source>
</evidence>